<name>A0A150MEI4_9BACL</name>
<comment type="caution">
    <text evidence="1">The sequence shown here is derived from an EMBL/GenBank/DDBJ whole genome shotgun (WGS) entry which is preliminary data.</text>
</comment>
<evidence type="ECO:0000313" key="2">
    <source>
        <dbReference type="Proteomes" id="UP000075324"/>
    </source>
</evidence>
<gene>
    <name evidence="1" type="ORF">B4110_1873</name>
</gene>
<dbReference type="EMBL" id="LQYW01000172">
    <property type="protein sequence ID" value="KYD22950.1"/>
    <property type="molecule type" value="Genomic_DNA"/>
</dbReference>
<sequence length="65" mass="7751">MDFMFKQLFGQPNQKRITIAFLNGILNRTGRERIVDVQYENTELPKETVLICTLIIRETKRENHE</sequence>
<organism evidence="1 2">
    <name type="scientific">Parageobacillus toebii</name>
    <dbReference type="NCBI Taxonomy" id="153151"/>
    <lineage>
        <taxon>Bacteria</taxon>
        <taxon>Bacillati</taxon>
        <taxon>Bacillota</taxon>
        <taxon>Bacilli</taxon>
        <taxon>Bacillales</taxon>
        <taxon>Anoxybacillaceae</taxon>
        <taxon>Parageobacillus</taxon>
    </lineage>
</organism>
<dbReference type="Pfam" id="PF12784">
    <property type="entry name" value="PDDEXK_2"/>
    <property type="match status" value="1"/>
</dbReference>
<protein>
    <submittedName>
        <fullName evidence="1">Uncharacterized protein</fullName>
    </submittedName>
</protein>
<dbReference type="AlphaFoldDB" id="A0A150MEI4"/>
<accession>A0A150MEI4</accession>
<dbReference type="PATRIC" id="fig|153151.4.peg.1954"/>
<evidence type="ECO:0000313" key="1">
    <source>
        <dbReference type="EMBL" id="KYD22950.1"/>
    </source>
</evidence>
<dbReference type="Proteomes" id="UP000075324">
    <property type="component" value="Unassembled WGS sequence"/>
</dbReference>
<proteinExistence type="predicted"/>
<reference evidence="1 2" key="1">
    <citation type="submission" date="2016-01" db="EMBL/GenBank/DDBJ databases">
        <title>Draft Genome Sequences of Seven Thermophilic Sporeformers Isolated from Foods.</title>
        <authorList>
            <person name="Berendsen E.M."/>
            <person name="Wells-Bennik M.H."/>
            <person name="Krawcyk A.O."/>
            <person name="De Jong A."/>
            <person name="Holsappel S."/>
            <person name="Eijlander R.T."/>
            <person name="Kuipers O.P."/>
        </authorList>
    </citation>
    <scope>NUCLEOTIDE SEQUENCE [LARGE SCALE GENOMIC DNA]</scope>
    <source>
        <strain evidence="1 2">B4110</strain>
    </source>
</reference>